<dbReference type="AlphaFoldDB" id="A0A931BLS8"/>
<dbReference type="PANTHER" id="PTHR34352">
    <property type="entry name" value="PROTEIN YHFA"/>
    <property type="match status" value="1"/>
</dbReference>
<proteinExistence type="predicted"/>
<comment type="caution">
    <text evidence="1">The sequence shown here is derived from an EMBL/GenBank/DDBJ whole genome shotgun (WGS) entry which is preliminary data.</text>
</comment>
<keyword evidence="2" id="KW-1185">Reference proteome</keyword>
<dbReference type="NCBIfam" id="NF008009">
    <property type="entry name" value="PRK10738.1"/>
    <property type="match status" value="1"/>
</dbReference>
<dbReference type="InterPro" id="IPR015946">
    <property type="entry name" value="KH_dom-like_a/b"/>
</dbReference>
<dbReference type="RefSeq" id="WP_196270180.1">
    <property type="nucleotide sequence ID" value="NZ_JADQDO010000001.1"/>
</dbReference>
<dbReference type="Proteomes" id="UP000599312">
    <property type="component" value="Unassembled WGS sequence"/>
</dbReference>
<name>A0A931BLS8_9HYPH</name>
<dbReference type="SUPFAM" id="SSF82784">
    <property type="entry name" value="OsmC-like"/>
    <property type="match status" value="1"/>
</dbReference>
<dbReference type="Gene3D" id="3.30.300.20">
    <property type="match status" value="1"/>
</dbReference>
<dbReference type="InterPro" id="IPR036102">
    <property type="entry name" value="OsmC/Ohrsf"/>
</dbReference>
<protein>
    <submittedName>
        <fullName evidence="1">OsmC family protein</fullName>
    </submittedName>
</protein>
<sequence length="146" mass="15664">MKARVKLIDGMAFLGESGSGHAVVMDGAPEYGGRNIGIRPMEMLLIGLGGCTAFDVVQILRRGREDVTDCDIQVSAERAETDPKVFTAIHLEYRVSGRNLAPAKVERAIELSKEKYCSASIMLGAVAKITHSWTVIDAITDAEAAA</sequence>
<evidence type="ECO:0000313" key="1">
    <source>
        <dbReference type="EMBL" id="MBF9232213.1"/>
    </source>
</evidence>
<reference evidence="1" key="1">
    <citation type="submission" date="2020-11" db="EMBL/GenBank/DDBJ databases">
        <authorList>
            <person name="Kim M.K."/>
        </authorList>
    </citation>
    <scope>NUCLEOTIDE SEQUENCE</scope>
    <source>
        <strain evidence="1">BT350</strain>
    </source>
</reference>
<organism evidence="1 2">
    <name type="scientific">Microvirga alba</name>
    <dbReference type="NCBI Taxonomy" id="2791025"/>
    <lineage>
        <taxon>Bacteria</taxon>
        <taxon>Pseudomonadati</taxon>
        <taxon>Pseudomonadota</taxon>
        <taxon>Alphaproteobacteria</taxon>
        <taxon>Hyphomicrobiales</taxon>
        <taxon>Methylobacteriaceae</taxon>
        <taxon>Microvirga</taxon>
    </lineage>
</organism>
<dbReference type="PANTHER" id="PTHR34352:SF1">
    <property type="entry name" value="PROTEIN YHFA"/>
    <property type="match status" value="1"/>
</dbReference>
<gene>
    <name evidence="1" type="ORF">I2H38_02350</name>
</gene>
<dbReference type="Gene3D" id="2.20.25.10">
    <property type="match status" value="1"/>
</dbReference>
<evidence type="ECO:0000313" key="2">
    <source>
        <dbReference type="Proteomes" id="UP000599312"/>
    </source>
</evidence>
<dbReference type="InterPro" id="IPR003718">
    <property type="entry name" value="OsmC/Ohr_fam"/>
</dbReference>
<dbReference type="Pfam" id="PF02566">
    <property type="entry name" value="OsmC"/>
    <property type="match status" value="1"/>
</dbReference>
<accession>A0A931BLS8</accession>
<dbReference type="EMBL" id="JADQDO010000001">
    <property type="protein sequence ID" value="MBF9232213.1"/>
    <property type="molecule type" value="Genomic_DNA"/>
</dbReference>